<dbReference type="InterPro" id="IPR034922">
    <property type="entry name" value="REX1-like_exo"/>
</dbReference>
<dbReference type="EMBL" id="KZ308886">
    <property type="protein sequence ID" value="KAG8235202.1"/>
    <property type="molecule type" value="Genomic_DNA"/>
</dbReference>
<dbReference type="PANTHER" id="PTHR12801:SF82">
    <property type="entry name" value="RNA EXONUCLEASE 5"/>
    <property type="match status" value="1"/>
</dbReference>
<dbReference type="InterPro" id="IPR012337">
    <property type="entry name" value="RNaseH-like_sf"/>
</dbReference>
<dbReference type="SUPFAM" id="SSF53098">
    <property type="entry name" value="Ribonuclease H-like"/>
    <property type="match status" value="1"/>
</dbReference>
<proteinExistence type="predicted"/>
<feature type="non-terminal residue" evidence="6">
    <location>
        <position position="1"/>
    </location>
</feature>
<accession>A0A8K0KHM7</accession>
<dbReference type="PANTHER" id="PTHR12801">
    <property type="entry name" value="RNA EXONUCLEASE REXO1 / RECO3 FAMILY MEMBER-RELATED"/>
    <property type="match status" value="1"/>
</dbReference>
<feature type="region of interest" description="Disordered" evidence="4">
    <location>
        <begin position="74"/>
        <end position="123"/>
    </location>
</feature>
<dbReference type="AlphaFoldDB" id="A0A8K0KHM7"/>
<keyword evidence="3" id="KW-0269">Exonuclease</keyword>
<dbReference type="Gene3D" id="3.30.420.10">
    <property type="entry name" value="Ribonuclease H-like superfamily/Ribonuclease H"/>
    <property type="match status" value="1"/>
</dbReference>
<evidence type="ECO:0000256" key="4">
    <source>
        <dbReference type="SAM" id="MobiDB-lite"/>
    </source>
</evidence>
<dbReference type="InterPro" id="IPR047021">
    <property type="entry name" value="REXO1/3/4-like"/>
</dbReference>
<dbReference type="CDD" id="cd06145">
    <property type="entry name" value="REX1_like"/>
    <property type="match status" value="1"/>
</dbReference>
<dbReference type="SMART" id="SM00479">
    <property type="entry name" value="EXOIII"/>
    <property type="match status" value="1"/>
</dbReference>
<comment type="caution">
    <text evidence="6">The sequence shown here is derived from an EMBL/GenBank/DDBJ whole genome shotgun (WGS) entry which is preliminary data.</text>
</comment>
<evidence type="ECO:0000313" key="7">
    <source>
        <dbReference type="Proteomes" id="UP000792457"/>
    </source>
</evidence>
<organism evidence="6 7">
    <name type="scientific">Ladona fulva</name>
    <name type="common">Scarce chaser dragonfly</name>
    <name type="synonym">Libellula fulva</name>
    <dbReference type="NCBI Taxonomy" id="123851"/>
    <lineage>
        <taxon>Eukaryota</taxon>
        <taxon>Metazoa</taxon>
        <taxon>Ecdysozoa</taxon>
        <taxon>Arthropoda</taxon>
        <taxon>Hexapoda</taxon>
        <taxon>Insecta</taxon>
        <taxon>Pterygota</taxon>
        <taxon>Palaeoptera</taxon>
        <taxon>Odonata</taxon>
        <taxon>Epiprocta</taxon>
        <taxon>Anisoptera</taxon>
        <taxon>Libelluloidea</taxon>
        <taxon>Libellulidae</taxon>
        <taxon>Ladona</taxon>
    </lineage>
</organism>
<keyword evidence="7" id="KW-1185">Reference proteome</keyword>
<protein>
    <recommendedName>
        <fullName evidence="5">Exonuclease domain-containing protein</fullName>
    </recommendedName>
</protein>
<dbReference type="InterPro" id="IPR036397">
    <property type="entry name" value="RNaseH_sf"/>
</dbReference>
<evidence type="ECO:0000313" key="6">
    <source>
        <dbReference type="EMBL" id="KAG8235202.1"/>
    </source>
</evidence>
<name>A0A8K0KHM7_LADFU</name>
<feature type="domain" description="Exonuclease" evidence="5">
    <location>
        <begin position="405"/>
        <end position="549"/>
    </location>
</feature>
<evidence type="ECO:0000256" key="2">
    <source>
        <dbReference type="ARBA" id="ARBA00022801"/>
    </source>
</evidence>
<evidence type="ECO:0000256" key="3">
    <source>
        <dbReference type="ARBA" id="ARBA00022839"/>
    </source>
</evidence>
<feature type="compositionally biased region" description="Basic and acidic residues" evidence="4">
    <location>
        <begin position="107"/>
        <end position="120"/>
    </location>
</feature>
<keyword evidence="1" id="KW-0540">Nuclease</keyword>
<reference evidence="6" key="2">
    <citation type="submission" date="2017-10" db="EMBL/GenBank/DDBJ databases">
        <title>Ladona fulva Genome sequencing and assembly.</title>
        <authorList>
            <person name="Murali S."/>
            <person name="Richards S."/>
            <person name="Bandaranaike D."/>
            <person name="Bellair M."/>
            <person name="Blankenburg K."/>
            <person name="Chao H."/>
            <person name="Dinh H."/>
            <person name="Doddapaneni H."/>
            <person name="Dugan-Rocha S."/>
            <person name="Elkadiri S."/>
            <person name="Gnanaolivu R."/>
            <person name="Hernandez B."/>
            <person name="Skinner E."/>
            <person name="Javaid M."/>
            <person name="Lee S."/>
            <person name="Li M."/>
            <person name="Ming W."/>
            <person name="Munidasa M."/>
            <person name="Muniz J."/>
            <person name="Nguyen L."/>
            <person name="Hughes D."/>
            <person name="Osuji N."/>
            <person name="Pu L.-L."/>
            <person name="Puazo M."/>
            <person name="Qu C."/>
            <person name="Quiroz J."/>
            <person name="Raj R."/>
            <person name="Weissenberger G."/>
            <person name="Xin Y."/>
            <person name="Zou X."/>
            <person name="Han Y."/>
            <person name="Worley K."/>
            <person name="Muzny D."/>
            <person name="Gibbs R."/>
        </authorList>
    </citation>
    <scope>NUCLEOTIDE SEQUENCE</scope>
    <source>
        <strain evidence="6">Sampled in the wild</strain>
    </source>
</reference>
<sequence>MSLAARTRRHGDVKNWEKLSAGFICLDSKYTVNVKACAPQEMSHKRSRIERKKKKLSAFLSIAKLNDIDREMKKNQKTELLDPKAMSDSPDAMNCDEGPLPKRLKKGQLEGKEGSEEKAVADGVAAEEEVSLREMRKAARERQNQWRKQPKFRLKEAGEMALLSVPEDQRVPLFMIDIQHLIMWYQLLKFNKLSHTTVVVVDDVSLEELHETTGLLKQDSSELFAWCLELVGPSTYGSSLVQEIATIPLSNSQYDRIMKKFGNLEKALKGKAVYKVFRTMFPVTDVGGSCDAKEIKRNKRDKFPRTELLLSAEQMLEMGYPLPLLKKSSDGPKQPLAMPPIENSHVQSLGELIQSDEFRRLQNEEQPQGRDAVKTEAVTFSSDEDEDEMYVMSRPWYKEVGLDSPLLAVDCEMCMTGKNRFELTRISVVDEDLNVVFSGITADHLKDVETRLSDVQKDLRNLLPPDAILVGQSLNFDLHAMRMMHPYVVDTSVIFNLTGERFKKTKLATLSRLFLSEEIQCWGAKGHDSIEDASAAMKLVLLKLSKDISFGDAALVSKLGGGGERLPRRMRLANEIGTDNKIYATSIFSHVKRGKHSAVVIGSKEMVSSYKEFAEEGLFAKIGEAKSDPTSIEERTVKLIEVEGAKDAISRACEVMLDQQLCIVHLCRDSIGEKLKRLEKFCKKLVKAAAVHSLCIVIFGGAQAANGACLIHLKQP</sequence>
<reference evidence="6" key="1">
    <citation type="submission" date="2013-04" db="EMBL/GenBank/DDBJ databases">
        <authorList>
            <person name="Qu J."/>
            <person name="Murali S.C."/>
            <person name="Bandaranaike D."/>
            <person name="Bellair M."/>
            <person name="Blankenburg K."/>
            <person name="Chao H."/>
            <person name="Dinh H."/>
            <person name="Doddapaneni H."/>
            <person name="Downs B."/>
            <person name="Dugan-Rocha S."/>
            <person name="Elkadiri S."/>
            <person name="Gnanaolivu R.D."/>
            <person name="Hernandez B."/>
            <person name="Javaid M."/>
            <person name="Jayaseelan J.C."/>
            <person name="Lee S."/>
            <person name="Li M."/>
            <person name="Ming W."/>
            <person name="Munidasa M."/>
            <person name="Muniz J."/>
            <person name="Nguyen L."/>
            <person name="Ongeri F."/>
            <person name="Osuji N."/>
            <person name="Pu L.-L."/>
            <person name="Puazo M."/>
            <person name="Qu C."/>
            <person name="Quiroz J."/>
            <person name="Raj R."/>
            <person name="Weissenberger G."/>
            <person name="Xin Y."/>
            <person name="Zou X."/>
            <person name="Han Y."/>
            <person name="Richards S."/>
            <person name="Worley K."/>
            <person name="Muzny D."/>
            <person name="Gibbs R."/>
        </authorList>
    </citation>
    <scope>NUCLEOTIDE SEQUENCE</scope>
    <source>
        <strain evidence="6">Sampled in the wild</strain>
    </source>
</reference>
<dbReference type="GO" id="GO:0004527">
    <property type="term" value="F:exonuclease activity"/>
    <property type="evidence" value="ECO:0007669"/>
    <property type="project" value="UniProtKB-KW"/>
</dbReference>
<evidence type="ECO:0000259" key="5">
    <source>
        <dbReference type="SMART" id="SM00479"/>
    </source>
</evidence>
<dbReference type="OrthoDB" id="3996471at2759"/>
<gene>
    <name evidence="6" type="ORF">J437_LFUL015296</name>
</gene>
<dbReference type="Proteomes" id="UP000792457">
    <property type="component" value="Unassembled WGS sequence"/>
</dbReference>
<dbReference type="GO" id="GO:0005634">
    <property type="term" value="C:nucleus"/>
    <property type="evidence" value="ECO:0007669"/>
    <property type="project" value="TreeGrafter"/>
</dbReference>
<keyword evidence="2" id="KW-0378">Hydrolase</keyword>
<dbReference type="GO" id="GO:0003676">
    <property type="term" value="F:nucleic acid binding"/>
    <property type="evidence" value="ECO:0007669"/>
    <property type="project" value="InterPro"/>
</dbReference>
<evidence type="ECO:0000256" key="1">
    <source>
        <dbReference type="ARBA" id="ARBA00022722"/>
    </source>
</evidence>
<dbReference type="InterPro" id="IPR013520">
    <property type="entry name" value="Ribonucl_H"/>
</dbReference>